<dbReference type="EMBL" id="AAWS01000067">
    <property type="protein sequence ID" value="EAY24531.1"/>
    <property type="molecule type" value="Genomic_DNA"/>
</dbReference>
<evidence type="ECO:0000256" key="1">
    <source>
        <dbReference type="SAM" id="MobiDB-lite"/>
    </source>
</evidence>
<evidence type="ECO:0000313" key="3">
    <source>
        <dbReference type="Proteomes" id="UP000004095"/>
    </source>
</evidence>
<feature type="region of interest" description="Disordered" evidence="1">
    <location>
        <begin position="1"/>
        <end position="41"/>
    </location>
</feature>
<protein>
    <submittedName>
        <fullName evidence="2">Uncharacterized protein</fullName>
    </submittedName>
</protein>
<keyword evidence="3" id="KW-1185">Reference proteome</keyword>
<dbReference type="Proteomes" id="UP000004095">
    <property type="component" value="Unassembled WGS sequence"/>
</dbReference>
<accession>A1ZYM8</accession>
<dbReference type="AlphaFoldDB" id="A1ZYM8"/>
<proteinExistence type="predicted"/>
<sequence length="41" mass="4626">MLPKTTNAKKSSTVQNLSDNTPKNRQTQPGVCLPYKETHRL</sequence>
<reference evidence="2 3" key="1">
    <citation type="submission" date="2007-01" db="EMBL/GenBank/DDBJ databases">
        <authorList>
            <person name="Haygood M."/>
            <person name="Podell S."/>
            <person name="Anderson C."/>
            <person name="Hopkinson B."/>
            <person name="Roe K."/>
            <person name="Barbeau K."/>
            <person name="Gaasterland T."/>
            <person name="Ferriera S."/>
            <person name="Johnson J."/>
            <person name="Kravitz S."/>
            <person name="Beeson K."/>
            <person name="Sutton G."/>
            <person name="Rogers Y.-H."/>
            <person name="Friedman R."/>
            <person name="Frazier M."/>
            <person name="Venter J.C."/>
        </authorList>
    </citation>
    <scope>NUCLEOTIDE SEQUENCE [LARGE SCALE GENOMIC DNA]</scope>
    <source>
        <strain evidence="2 3">ATCC 23134</strain>
    </source>
</reference>
<comment type="caution">
    <text evidence="2">The sequence shown here is derived from an EMBL/GenBank/DDBJ whole genome shotgun (WGS) entry which is preliminary data.</text>
</comment>
<gene>
    <name evidence="2" type="ORF">M23134_06273</name>
</gene>
<name>A1ZYM8_MICM2</name>
<organism evidence="2 3">
    <name type="scientific">Microscilla marina ATCC 23134</name>
    <dbReference type="NCBI Taxonomy" id="313606"/>
    <lineage>
        <taxon>Bacteria</taxon>
        <taxon>Pseudomonadati</taxon>
        <taxon>Bacteroidota</taxon>
        <taxon>Cytophagia</taxon>
        <taxon>Cytophagales</taxon>
        <taxon>Microscillaceae</taxon>
        <taxon>Microscilla</taxon>
    </lineage>
</organism>
<feature type="compositionally biased region" description="Polar residues" evidence="1">
    <location>
        <begin position="1"/>
        <end position="29"/>
    </location>
</feature>
<evidence type="ECO:0000313" key="2">
    <source>
        <dbReference type="EMBL" id="EAY24531.1"/>
    </source>
</evidence>